<feature type="transmembrane region" description="Helical" evidence="9">
    <location>
        <begin position="6"/>
        <end position="33"/>
    </location>
</feature>
<dbReference type="InterPro" id="IPR017871">
    <property type="entry name" value="ABC_transporter-like_CS"/>
</dbReference>
<comment type="caution">
    <text evidence="12">The sequence shown here is derived from an EMBL/GenBank/DDBJ whole genome shotgun (WGS) entry which is preliminary data.</text>
</comment>
<dbReference type="CDD" id="cd03244">
    <property type="entry name" value="ABCC_MRP_domain2"/>
    <property type="match status" value="1"/>
</dbReference>
<keyword evidence="13" id="KW-1185">Reference proteome</keyword>
<keyword evidence="7 9" id="KW-1133">Transmembrane helix</keyword>
<comment type="similarity">
    <text evidence="2">Belongs to the ABC transporter superfamily. ABCC family. Conjugate transporter (TC 3.A.1.208) subfamily.</text>
</comment>
<dbReference type="InterPro" id="IPR011527">
    <property type="entry name" value="ABC1_TM_dom"/>
</dbReference>
<dbReference type="Proteomes" id="UP000198406">
    <property type="component" value="Unassembled WGS sequence"/>
</dbReference>
<keyword evidence="6" id="KW-0067">ATP-binding</keyword>
<dbReference type="AlphaFoldDB" id="A0A1Z5KDM6"/>
<comment type="subcellular location">
    <subcellularLocation>
        <location evidence="1">Membrane</location>
        <topology evidence="1">Multi-pass membrane protein</topology>
    </subcellularLocation>
</comment>
<dbReference type="PROSITE" id="PS00211">
    <property type="entry name" value="ABC_TRANSPORTER_1"/>
    <property type="match status" value="1"/>
</dbReference>
<evidence type="ECO:0000259" key="10">
    <source>
        <dbReference type="PROSITE" id="PS50893"/>
    </source>
</evidence>
<dbReference type="InterPro" id="IPR050173">
    <property type="entry name" value="ABC_transporter_C-like"/>
</dbReference>
<evidence type="ECO:0000256" key="6">
    <source>
        <dbReference type="ARBA" id="ARBA00022840"/>
    </source>
</evidence>
<dbReference type="GO" id="GO:0005524">
    <property type="term" value="F:ATP binding"/>
    <property type="evidence" value="ECO:0007669"/>
    <property type="project" value="UniProtKB-KW"/>
</dbReference>
<dbReference type="PROSITE" id="PS50893">
    <property type="entry name" value="ABC_TRANSPORTER_2"/>
    <property type="match status" value="1"/>
</dbReference>
<evidence type="ECO:0008006" key="14">
    <source>
        <dbReference type="Google" id="ProtNLM"/>
    </source>
</evidence>
<dbReference type="Pfam" id="PF00664">
    <property type="entry name" value="ABC_membrane"/>
    <property type="match status" value="1"/>
</dbReference>
<dbReference type="GO" id="GO:0016887">
    <property type="term" value="F:ATP hydrolysis activity"/>
    <property type="evidence" value="ECO:0007669"/>
    <property type="project" value="InterPro"/>
</dbReference>
<dbReference type="SUPFAM" id="SSF52540">
    <property type="entry name" value="P-loop containing nucleoside triphosphate hydrolases"/>
    <property type="match status" value="1"/>
</dbReference>
<keyword evidence="3" id="KW-0813">Transport</keyword>
<evidence type="ECO:0000313" key="13">
    <source>
        <dbReference type="Proteomes" id="UP000198406"/>
    </source>
</evidence>
<keyword evidence="5" id="KW-0547">Nucleotide-binding</keyword>
<feature type="transmembrane region" description="Helical" evidence="9">
    <location>
        <begin position="132"/>
        <end position="155"/>
    </location>
</feature>
<evidence type="ECO:0000259" key="11">
    <source>
        <dbReference type="PROSITE" id="PS50929"/>
    </source>
</evidence>
<evidence type="ECO:0000256" key="1">
    <source>
        <dbReference type="ARBA" id="ARBA00004141"/>
    </source>
</evidence>
<evidence type="ECO:0000256" key="4">
    <source>
        <dbReference type="ARBA" id="ARBA00022692"/>
    </source>
</evidence>
<dbReference type="GO" id="GO:0140359">
    <property type="term" value="F:ABC-type transporter activity"/>
    <property type="evidence" value="ECO:0007669"/>
    <property type="project" value="InterPro"/>
</dbReference>
<feature type="domain" description="ABC transporter" evidence="10">
    <location>
        <begin position="202"/>
        <end position="425"/>
    </location>
</feature>
<organism evidence="12 13">
    <name type="scientific">Fistulifera solaris</name>
    <name type="common">Oleaginous diatom</name>
    <dbReference type="NCBI Taxonomy" id="1519565"/>
    <lineage>
        <taxon>Eukaryota</taxon>
        <taxon>Sar</taxon>
        <taxon>Stramenopiles</taxon>
        <taxon>Ochrophyta</taxon>
        <taxon>Bacillariophyta</taxon>
        <taxon>Bacillariophyceae</taxon>
        <taxon>Bacillariophycidae</taxon>
        <taxon>Naviculales</taxon>
        <taxon>Naviculaceae</taxon>
        <taxon>Fistulifera</taxon>
    </lineage>
</organism>
<keyword evidence="4 9" id="KW-0812">Transmembrane</keyword>
<dbReference type="SUPFAM" id="SSF90123">
    <property type="entry name" value="ABC transporter transmembrane region"/>
    <property type="match status" value="1"/>
</dbReference>
<dbReference type="PROSITE" id="PS50929">
    <property type="entry name" value="ABC_TM1F"/>
    <property type="match status" value="1"/>
</dbReference>
<dbReference type="EMBL" id="BDSP01000207">
    <property type="protein sequence ID" value="GAX24232.1"/>
    <property type="molecule type" value="Genomic_DNA"/>
</dbReference>
<evidence type="ECO:0000256" key="7">
    <source>
        <dbReference type="ARBA" id="ARBA00022989"/>
    </source>
</evidence>
<reference evidence="12 13" key="1">
    <citation type="journal article" date="2015" name="Plant Cell">
        <title>Oil accumulation by the oleaginous diatom Fistulifera solaris as revealed by the genome and transcriptome.</title>
        <authorList>
            <person name="Tanaka T."/>
            <person name="Maeda Y."/>
            <person name="Veluchamy A."/>
            <person name="Tanaka M."/>
            <person name="Abida H."/>
            <person name="Marechal E."/>
            <person name="Bowler C."/>
            <person name="Muto M."/>
            <person name="Sunaga Y."/>
            <person name="Tanaka M."/>
            <person name="Yoshino T."/>
            <person name="Taniguchi T."/>
            <person name="Fukuda Y."/>
            <person name="Nemoto M."/>
            <person name="Matsumoto M."/>
            <person name="Wong P.S."/>
            <person name="Aburatani S."/>
            <person name="Fujibuchi W."/>
        </authorList>
    </citation>
    <scope>NUCLEOTIDE SEQUENCE [LARGE SCALE GENOMIC DNA]</scope>
    <source>
        <strain evidence="12 13">JPCC DA0580</strain>
    </source>
</reference>
<keyword evidence="8 9" id="KW-0472">Membrane</keyword>
<dbReference type="PANTHER" id="PTHR24223">
    <property type="entry name" value="ATP-BINDING CASSETTE SUB-FAMILY C"/>
    <property type="match status" value="1"/>
</dbReference>
<dbReference type="Pfam" id="PF00005">
    <property type="entry name" value="ABC_tran"/>
    <property type="match status" value="1"/>
</dbReference>
<dbReference type="FunFam" id="3.40.50.300:FF:000630">
    <property type="entry name" value="ATP-binding cassette (ABC) transporter, putative"/>
    <property type="match status" value="1"/>
</dbReference>
<accession>A0A1Z5KDM6</accession>
<dbReference type="Gene3D" id="3.40.50.300">
    <property type="entry name" value="P-loop containing nucleotide triphosphate hydrolases"/>
    <property type="match status" value="1"/>
</dbReference>
<evidence type="ECO:0000256" key="8">
    <source>
        <dbReference type="ARBA" id="ARBA00023136"/>
    </source>
</evidence>
<dbReference type="GO" id="GO:0016020">
    <property type="term" value="C:membrane"/>
    <property type="evidence" value="ECO:0007669"/>
    <property type="project" value="UniProtKB-SubCell"/>
</dbReference>
<feature type="transmembrane region" description="Helical" evidence="9">
    <location>
        <begin position="104"/>
        <end position="126"/>
    </location>
</feature>
<evidence type="ECO:0000256" key="9">
    <source>
        <dbReference type="SAM" id="Phobius"/>
    </source>
</evidence>
<dbReference type="OrthoDB" id="6500128at2759"/>
<dbReference type="InParanoid" id="A0A1Z5KDM6"/>
<dbReference type="InterPro" id="IPR036640">
    <property type="entry name" value="ABC1_TM_sf"/>
</dbReference>
<gene>
    <name evidence="12" type="ORF">FisN_4Lu593</name>
</gene>
<evidence type="ECO:0000313" key="12">
    <source>
        <dbReference type="EMBL" id="GAX24232.1"/>
    </source>
</evidence>
<evidence type="ECO:0000256" key="3">
    <source>
        <dbReference type="ARBA" id="ARBA00022448"/>
    </source>
</evidence>
<feature type="domain" description="ABC transmembrane type-1" evidence="11">
    <location>
        <begin position="2"/>
        <end position="163"/>
    </location>
</feature>
<dbReference type="InterPro" id="IPR003439">
    <property type="entry name" value="ABC_transporter-like_ATP-bd"/>
</dbReference>
<dbReference type="Gene3D" id="1.20.1560.10">
    <property type="entry name" value="ABC transporter type 1, transmembrane domain"/>
    <property type="match status" value="1"/>
</dbReference>
<dbReference type="InterPro" id="IPR027417">
    <property type="entry name" value="P-loop_NTPase"/>
</dbReference>
<evidence type="ECO:0000256" key="2">
    <source>
        <dbReference type="ARBA" id="ARBA00009726"/>
    </source>
</evidence>
<dbReference type="PANTHER" id="PTHR24223:SF456">
    <property type="entry name" value="MULTIDRUG RESISTANCE-ASSOCIATED PROTEIN LETHAL(2)03659"/>
    <property type="match status" value="1"/>
</dbReference>
<name>A0A1Z5KDM6_FISSO</name>
<evidence type="ECO:0000256" key="5">
    <source>
        <dbReference type="ARBA" id="ARBA00022741"/>
    </source>
</evidence>
<sequence>MSSSWLLSSIVVMAVVLPWILIPLAPVTLIYIYTQSYYRMSGPDLQRLDAITRSPIQASLAEGLEGAHIIRAYRKELKFAASFRHLINRNSAAMMNFLAGQRWLGFRIEIMGASLTTASSLIIILANEMLNINAGMVGLLLQWSIVFTSALNFFFLRLTDSEARLTSIERIYNTSQLDSEAAWETDASVAVLDTLWPQNGELEFDHVCMRYRSDLPLALSSVSFKLIAKSRCGIIGRTGSGKSSLIASILRITEIESGRILLDGVDLSEIGLTDVRGREHGLRVIPQDPVLYAGSLRDCIDPFHLCTDDEIILEALKAVKHQGALKRGLATLNDSIEEGGSNLSAGERQLLCLARAIIDSSTDSFIQEMLRTRFNDTTLLTIAHRLHTIMDYDTVLVMDNGRVAQFGPPKELLMDKNGIFASLVESSGPEAAQELRAIADQH</sequence>
<protein>
    <recommendedName>
        <fullName evidence="14">ABC transmembrane type-1 domain-containing protein</fullName>
    </recommendedName>
</protein>
<proteinExistence type="inferred from homology"/>